<dbReference type="Proteomes" id="UP000292781">
    <property type="component" value="Unassembled WGS sequence"/>
</dbReference>
<dbReference type="Gene3D" id="1.10.287.470">
    <property type="entry name" value="Helix hairpin bin"/>
    <property type="match status" value="1"/>
</dbReference>
<organism evidence="5 6">
    <name type="scientific">Siculibacillus lacustris</name>
    <dbReference type="NCBI Taxonomy" id="1549641"/>
    <lineage>
        <taxon>Bacteria</taxon>
        <taxon>Pseudomonadati</taxon>
        <taxon>Pseudomonadota</taxon>
        <taxon>Alphaproteobacteria</taxon>
        <taxon>Hyphomicrobiales</taxon>
        <taxon>Ancalomicrobiaceae</taxon>
        <taxon>Siculibacillus</taxon>
    </lineage>
</organism>
<protein>
    <submittedName>
        <fullName evidence="5">HlyD family efflux transporter periplasmic adaptor subunit</fullName>
    </submittedName>
</protein>
<reference evidence="5 6" key="1">
    <citation type="submission" date="2019-02" db="EMBL/GenBank/DDBJ databases">
        <title>Siculibacillus lacustris gen. nov., sp. nov., a new rosette-forming bacterium isolated from a freshwater crater lake (Lake St. Ana, Romania).</title>
        <authorList>
            <person name="Felfoldi T."/>
            <person name="Marton Z."/>
            <person name="Szabo A."/>
            <person name="Mentes A."/>
            <person name="Boka K."/>
            <person name="Marialigeti K."/>
            <person name="Mathe I."/>
            <person name="Koncz M."/>
            <person name="Schumann P."/>
            <person name="Toth E."/>
        </authorList>
    </citation>
    <scope>NUCLEOTIDE SEQUENCE [LARGE SCALE GENOMIC DNA]</scope>
    <source>
        <strain evidence="5 6">SA-279</strain>
    </source>
</reference>
<accession>A0A4Q9VN53</accession>
<comment type="subcellular location">
    <subcellularLocation>
        <location evidence="1">Cell envelope</location>
    </subcellularLocation>
</comment>
<dbReference type="EMBL" id="SJFN01000017">
    <property type="protein sequence ID" value="TBW37055.1"/>
    <property type="molecule type" value="Genomic_DNA"/>
</dbReference>
<dbReference type="Gene3D" id="2.40.50.100">
    <property type="match status" value="1"/>
</dbReference>
<dbReference type="InterPro" id="IPR050465">
    <property type="entry name" value="UPF0194_transport"/>
</dbReference>
<dbReference type="InterPro" id="IPR059052">
    <property type="entry name" value="HH_YbhG-like"/>
</dbReference>
<evidence type="ECO:0000259" key="4">
    <source>
        <dbReference type="Pfam" id="PF25881"/>
    </source>
</evidence>
<name>A0A4Q9VN53_9HYPH</name>
<evidence type="ECO:0000313" key="6">
    <source>
        <dbReference type="Proteomes" id="UP000292781"/>
    </source>
</evidence>
<dbReference type="Pfam" id="PF25881">
    <property type="entry name" value="HH_YBHG"/>
    <property type="match status" value="1"/>
</dbReference>
<keyword evidence="2 3" id="KW-0175">Coiled coil</keyword>
<dbReference type="AlphaFoldDB" id="A0A4Q9VN53"/>
<feature type="coiled-coil region" evidence="3">
    <location>
        <begin position="64"/>
        <end position="124"/>
    </location>
</feature>
<keyword evidence="6" id="KW-1185">Reference proteome</keyword>
<dbReference type="PANTHER" id="PTHR32347:SF23">
    <property type="entry name" value="BLL5650 PROTEIN"/>
    <property type="match status" value="1"/>
</dbReference>
<feature type="domain" description="YbhG-like alpha-helical hairpin" evidence="4">
    <location>
        <begin position="63"/>
        <end position="189"/>
    </location>
</feature>
<sequence>MDWACTVALLASLVPGCAPTVAVYGYVEGEYVAMAPLEVARIAAVTVKRGDRVEAGAPIATMEASDATLAVADARARLAQAESELADLRRGRRPEEIEVIAAGLQSAETQVADTERALARRRDLFNRGFAAQAELDQALTARDVAAARVRETAANLAVARLPARDDAIRASESRVAQARTALATAEWRLSERSLTAKVAGRITDLVRRPGEVAGPQAAVATLLPDGAVKVKLWVPERLFSRFALGDEITVGCDGCGPEMRARITYVAAEPEFTPPVIYSVETRQKLVHLVEARPIGAGTRLQPGQIVDVRVPEGRR</sequence>
<evidence type="ECO:0000313" key="5">
    <source>
        <dbReference type="EMBL" id="TBW37055.1"/>
    </source>
</evidence>
<proteinExistence type="predicted"/>
<evidence type="ECO:0000256" key="1">
    <source>
        <dbReference type="ARBA" id="ARBA00004196"/>
    </source>
</evidence>
<comment type="caution">
    <text evidence="5">The sequence shown here is derived from an EMBL/GenBank/DDBJ whole genome shotgun (WGS) entry which is preliminary data.</text>
</comment>
<evidence type="ECO:0000256" key="3">
    <source>
        <dbReference type="SAM" id="Coils"/>
    </source>
</evidence>
<dbReference type="OrthoDB" id="9809385at2"/>
<dbReference type="PANTHER" id="PTHR32347">
    <property type="entry name" value="EFFLUX SYSTEM COMPONENT YKNX-RELATED"/>
    <property type="match status" value="1"/>
</dbReference>
<evidence type="ECO:0000256" key="2">
    <source>
        <dbReference type="ARBA" id="ARBA00023054"/>
    </source>
</evidence>
<gene>
    <name evidence="5" type="ORF">EYW49_12280</name>
</gene>
<dbReference type="RefSeq" id="WP_131310003.1">
    <property type="nucleotide sequence ID" value="NZ_SJFN01000017.1"/>
</dbReference>
<dbReference type="GO" id="GO:0030313">
    <property type="term" value="C:cell envelope"/>
    <property type="evidence" value="ECO:0007669"/>
    <property type="project" value="UniProtKB-SubCell"/>
</dbReference>